<gene>
    <name evidence="1" type="ORF">RUM4293_01906</name>
</gene>
<protein>
    <submittedName>
        <fullName evidence="1">Uncharacterized protein</fullName>
    </submittedName>
</protein>
<organism evidence="1 2">
    <name type="scientific">Ruegeria atlantica</name>
    <dbReference type="NCBI Taxonomy" id="81569"/>
    <lineage>
        <taxon>Bacteria</taxon>
        <taxon>Pseudomonadati</taxon>
        <taxon>Pseudomonadota</taxon>
        <taxon>Alphaproteobacteria</taxon>
        <taxon>Rhodobacterales</taxon>
        <taxon>Roseobacteraceae</taxon>
        <taxon>Ruegeria</taxon>
    </lineage>
</organism>
<name>A0A0P1E427_9RHOB</name>
<dbReference type="AlphaFoldDB" id="A0A0P1E427"/>
<dbReference type="RefSeq" id="WP_261307842.1">
    <property type="nucleotide sequence ID" value="NZ_CYPS01000032.1"/>
</dbReference>
<evidence type="ECO:0000313" key="2">
    <source>
        <dbReference type="Proteomes" id="UP000050786"/>
    </source>
</evidence>
<dbReference type="Proteomes" id="UP000050786">
    <property type="component" value="Unassembled WGS sequence"/>
</dbReference>
<sequence length="91" mass="9639">MHNDHYPLQQASLQFVRPARDIVRVIASDNFDLADVVIGLYVETGGTVVLTTVQGETRTVEVSGFSILPVGATRVHATGTTASGIDAMVLA</sequence>
<accession>A0A0P1E427</accession>
<dbReference type="EMBL" id="CYPS01000032">
    <property type="protein sequence ID" value="CUH43017.1"/>
    <property type="molecule type" value="Genomic_DNA"/>
</dbReference>
<keyword evidence="2" id="KW-1185">Reference proteome</keyword>
<evidence type="ECO:0000313" key="1">
    <source>
        <dbReference type="EMBL" id="CUH43017.1"/>
    </source>
</evidence>
<reference evidence="2" key="1">
    <citation type="submission" date="2015-09" db="EMBL/GenBank/DDBJ databases">
        <authorList>
            <person name="Rodrigo-Torres L."/>
            <person name="Arahal D.R."/>
        </authorList>
    </citation>
    <scope>NUCLEOTIDE SEQUENCE [LARGE SCALE GENOMIC DNA]</scope>
    <source>
        <strain evidence="2">CECT 4293</strain>
    </source>
</reference>
<proteinExistence type="predicted"/>